<name>A0ABQ9X8S6_9EUKA</name>
<reference evidence="1 2" key="1">
    <citation type="journal article" date="2022" name="bioRxiv">
        <title>Genomics of Preaxostyla Flagellates Illuminates Evolutionary Transitions and the Path Towards Mitochondrial Loss.</title>
        <authorList>
            <person name="Novak L.V.F."/>
            <person name="Treitli S.C."/>
            <person name="Pyrih J."/>
            <person name="Halakuc P."/>
            <person name="Pipaliya S.V."/>
            <person name="Vacek V."/>
            <person name="Brzon O."/>
            <person name="Soukal P."/>
            <person name="Eme L."/>
            <person name="Dacks J.B."/>
            <person name="Karnkowska A."/>
            <person name="Elias M."/>
            <person name="Hampl V."/>
        </authorList>
    </citation>
    <scope>NUCLEOTIDE SEQUENCE [LARGE SCALE GENOMIC DNA]</scope>
    <source>
        <strain evidence="1">NAU3</strain>
        <tissue evidence="1">Gut</tissue>
    </source>
</reference>
<sequence>MSFLLSNRLRARPSFSRHPDIILLFEQHQHAVERIVHLFVCENIQKNYDSLHQRKQQFILLCHTSLNRHKPHQPPLDLLFERTLRTNPLEFFHNSHNADMDLPPTLLNTSLCGTFRLFLFFPPPLVVRFFLPVLSSHVDSSWFVDSWKEMMSSLLLTTAPFGDLHSVRELYRSVGQSSCHCEDTSTESCVTYDCESIEWLNIPTGFDSALALQIQPSVVIDKCDKHSPFSKDLSKFLSDDASDVCDGVCHVASLLFLNWEEDRSVSEHEQAVIFRSLVATVKVQPTFGLSLETKIVTFLESVDPKDEESADAFLSTIASFSDKSMTDFVQAIVTLISTSNKAIITSTMMMLQRLPLMCSDEVLFALVKSDLTSLTEFAVEDGDERQTVPETIFKKVLSPSEMYIWAILFERSQNTMSTEKE</sequence>
<gene>
    <name evidence="1" type="ORF">BLNAU_16102</name>
</gene>
<organism evidence="1 2">
    <name type="scientific">Blattamonas nauphoetae</name>
    <dbReference type="NCBI Taxonomy" id="2049346"/>
    <lineage>
        <taxon>Eukaryota</taxon>
        <taxon>Metamonada</taxon>
        <taxon>Preaxostyla</taxon>
        <taxon>Oxymonadida</taxon>
        <taxon>Blattamonas</taxon>
    </lineage>
</organism>
<evidence type="ECO:0000313" key="1">
    <source>
        <dbReference type="EMBL" id="KAK2948996.1"/>
    </source>
</evidence>
<accession>A0ABQ9X8S6</accession>
<comment type="caution">
    <text evidence="1">The sequence shown here is derived from an EMBL/GenBank/DDBJ whole genome shotgun (WGS) entry which is preliminary data.</text>
</comment>
<protein>
    <submittedName>
        <fullName evidence="1">Uncharacterized protein</fullName>
    </submittedName>
</protein>
<dbReference type="EMBL" id="JARBJD010000165">
    <property type="protein sequence ID" value="KAK2948996.1"/>
    <property type="molecule type" value="Genomic_DNA"/>
</dbReference>
<dbReference type="Proteomes" id="UP001281761">
    <property type="component" value="Unassembled WGS sequence"/>
</dbReference>
<proteinExistence type="predicted"/>
<evidence type="ECO:0000313" key="2">
    <source>
        <dbReference type="Proteomes" id="UP001281761"/>
    </source>
</evidence>
<keyword evidence="2" id="KW-1185">Reference proteome</keyword>